<evidence type="ECO:0000313" key="2">
    <source>
        <dbReference type="Proteomes" id="UP000253689"/>
    </source>
</evidence>
<dbReference type="EMBL" id="CP031088">
    <property type="protein sequence ID" value="AXF95257.1"/>
    <property type="molecule type" value="Genomic_DNA"/>
</dbReference>
<organism evidence="1 2">
    <name type="scientific">Spiroplasma phoeniceum P40</name>
    <dbReference type="NCBI Taxonomy" id="1276259"/>
    <lineage>
        <taxon>Bacteria</taxon>
        <taxon>Bacillati</taxon>
        <taxon>Mycoplasmatota</taxon>
        <taxon>Mollicutes</taxon>
        <taxon>Entomoplasmatales</taxon>
        <taxon>Spiroplasmataceae</taxon>
        <taxon>Spiroplasma</taxon>
    </lineage>
</organism>
<dbReference type="KEGG" id="sphh:SDAV_00262"/>
<gene>
    <name evidence="1" type="ORF">SDAV_00262</name>
</gene>
<dbReference type="Proteomes" id="UP000253689">
    <property type="component" value="Chromosome"/>
</dbReference>
<sequence>MIISIEENKLSFNKDFLDNITIEIALKLLGEIGKKIKWEKVTISYTPDSSKYIDIPEFSEEYRYQVWLSPTNRKGAEGMLWLEPPYFTGTKENKTLSKHQATCFIDDIDKTPYSIALYSASGRVYLTNGSEGSNIPINSVWVLRQEV</sequence>
<evidence type="ECO:0000313" key="1">
    <source>
        <dbReference type="EMBL" id="AXF95257.1"/>
    </source>
</evidence>
<protein>
    <submittedName>
        <fullName evidence="1">Uncharacterized protein</fullName>
    </submittedName>
</protein>
<keyword evidence="2" id="KW-1185">Reference proteome</keyword>
<dbReference type="AlphaFoldDB" id="A0A345DM19"/>
<dbReference type="RefSeq" id="WP_114564238.1">
    <property type="nucleotide sequence ID" value="NZ_CP031088.1"/>
</dbReference>
<accession>A0A345DM19</accession>
<proteinExistence type="predicted"/>
<name>A0A345DM19_9MOLU</name>
<reference evidence="2" key="1">
    <citation type="submission" date="2018-07" db="EMBL/GenBank/DDBJ databases">
        <title>Complete Genome Sequence of Spiroplasma phoeniceum.</title>
        <authorList>
            <person name="Davis R.E."/>
            <person name="Shao J.Y."/>
            <person name="Zhao Y."/>
            <person name="Silver A."/>
            <person name="Stump z."/>
            <person name="Gasparich G."/>
        </authorList>
    </citation>
    <scope>NUCLEOTIDE SEQUENCE [LARGE SCALE GENOMIC DNA]</scope>
    <source>
        <strain evidence="2">P40</strain>
    </source>
</reference>